<reference evidence="2 3" key="1">
    <citation type="submission" date="2020-05" db="EMBL/GenBank/DDBJ databases">
        <title>Draft genome of Flavobacterium sp. IMCC34852.</title>
        <authorList>
            <person name="Song J."/>
            <person name="Cho J.-C."/>
        </authorList>
    </citation>
    <scope>NUCLEOTIDE SEQUENCE [LARGE SCALE GENOMIC DNA]</scope>
    <source>
        <strain evidence="2 3">IMCC34852</strain>
    </source>
</reference>
<feature type="signal peptide" evidence="1">
    <location>
        <begin position="1"/>
        <end position="19"/>
    </location>
</feature>
<gene>
    <name evidence="2" type="ORF">HKT18_11355</name>
</gene>
<dbReference type="AlphaFoldDB" id="A0A7Y3VZJ5"/>
<dbReference type="RefSeq" id="WP_171222975.1">
    <property type="nucleotide sequence ID" value="NZ_CP121446.1"/>
</dbReference>
<dbReference type="Proteomes" id="UP000536509">
    <property type="component" value="Unassembled WGS sequence"/>
</dbReference>
<evidence type="ECO:0000313" key="2">
    <source>
        <dbReference type="EMBL" id="NNT72814.1"/>
    </source>
</evidence>
<comment type="caution">
    <text evidence="2">The sequence shown here is derived from an EMBL/GenBank/DDBJ whole genome shotgun (WGS) entry which is preliminary data.</text>
</comment>
<protein>
    <submittedName>
        <fullName evidence="2">Uncharacterized protein</fullName>
    </submittedName>
</protein>
<keyword evidence="1" id="KW-0732">Signal</keyword>
<evidence type="ECO:0000256" key="1">
    <source>
        <dbReference type="SAM" id="SignalP"/>
    </source>
</evidence>
<proteinExistence type="predicted"/>
<accession>A0A7Y3VZJ5</accession>
<evidence type="ECO:0000313" key="3">
    <source>
        <dbReference type="Proteomes" id="UP000536509"/>
    </source>
</evidence>
<organism evidence="2 3">
    <name type="scientific">Flavobacterium rivulicola</name>
    <dbReference type="NCBI Taxonomy" id="2732161"/>
    <lineage>
        <taxon>Bacteria</taxon>
        <taxon>Pseudomonadati</taxon>
        <taxon>Bacteroidota</taxon>
        <taxon>Flavobacteriia</taxon>
        <taxon>Flavobacteriales</taxon>
        <taxon>Flavobacteriaceae</taxon>
        <taxon>Flavobacterium</taxon>
    </lineage>
</organism>
<feature type="chain" id="PRO_5030715869" evidence="1">
    <location>
        <begin position="20"/>
        <end position="156"/>
    </location>
</feature>
<dbReference type="EMBL" id="JABEVX010000007">
    <property type="protein sequence ID" value="NNT72814.1"/>
    <property type="molecule type" value="Genomic_DNA"/>
</dbReference>
<keyword evidence="3" id="KW-1185">Reference proteome</keyword>
<name>A0A7Y3VZJ5_9FLAO</name>
<sequence>MKTKFILFLLFACFTNLYAQVDTQKRFQSDSRKYYVWNTDFEKYELVETEYEHSVIDIREIGSKTNGYVIISMIDNGQTRLHHGSIYNFSKEEENEGSWMIQSKFMRAKLTYNPKDNTMTYLYDGDSKRYKRIMIFTVAPDEIPNASLKASMVKLD</sequence>